<feature type="compositionally biased region" description="Polar residues" evidence="1">
    <location>
        <begin position="23"/>
        <end position="33"/>
    </location>
</feature>
<feature type="region of interest" description="Disordered" evidence="1">
    <location>
        <begin position="172"/>
        <end position="220"/>
    </location>
</feature>
<feature type="region of interest" description="Disordered" evidence="1">
    <location>
        <begin position="284"/>
        <end position="477"/>
    </location>
</feature>
<feature type="compositionally biased region" description="Polar residues" evidence="1">
    <location>
        <begin position="311"/>
        <end position="324"/>
    </location>
</feature>
<feature type="region of interest" description="Disordered" evidence="1">
    <location>
        <begin position="23"/>
        <end position="81"/>
    </location>
</feature>
<feature type="compositionally biased region" description="Low complexity" evidence="1">
    <location>
        <begin position="172"/>
        <end position="181"/>
    </location>
</feature>
<protein>
    <submittedName>
        <fullName evidence="2">Uncharacterized protein</fullName>
    </submittedName>
</protein>
<feature type="compositionally biased region" description="Polar residues" evidence="1">
    <location>
        <begin position="182"/>
        <end position="217"/>
    </location>
</feature>
<dbReference type="Proteomes" id="UP001152747">
    <property type="component" value="Unassembled WGS sequence"/>
</dbReference>
<keyword evidence="3" id="KW-1185">Reference proteome</keyword>
<feature type="compositionally biased region" description="Basic and acidic residues" evidence="1">
    <location>
        <begin position="284"/>
        <end position="302"/>
    </location>
</feature>
<reference evidence="2" key="1">
    <citation type="submission" date="2022-11" db="EMBL/GenBank/DDBJ databases">
        <authorList>
            <person name="Kikuchi T."/>
        </authorList>
    </citation>
    <scope>NUCLEOTIDE SEQUENCE</scope>
    <source>
        <strain evidence="2">PS1010</strain>
    </source>
</reference>
<organism evidence="2 3">
    <name type="scientific">Caenorhabditis angaria</name>
    <dbReference type="NCBI Taxonomy" id="860376"/>
    <lineage>
        <taxon>Eukaryota</taxon>
        <taxon>Metazoa</taxon>
        <taxon>Ecdysozoa</taxon>
        <taxon>Nematoda</taxon>
        <taxon>Chromadorea</taxon>
        <taxon>Rhabditida</taxon>
        <taxon>Rhabditina</taxon>
        <taxon>Rhabditomorpha</taxon>
        <taxon>Rhabditoidea</taxon>
        <taxon>Rhabditidae</taxon>
        <taxon>Peloderinae</taxon>
        <taxon>Caenorhabditis</taxon>
    </lineage>
</organism>
<dbReference type="AlphaFoldDB" id="A0A9P1J235"/>
<dbReference type="OrthoDB" id="5838615at2759"/>
<feature type="compositionally biased region" description="Polar residues" evidence="1">
    <location>
        <begin position="365"/>
        <end position="381"/>
    </location>
</feature>
<feature type="compositionally biased region" description="Basic and acidic residues" evidence="1">
    <location>
        <begin position="328"/>
        <end position="347"/>
    </location>
</feature>
<comment type="caution">
    <text evidence="2">The sequence shown here is derived from an EMBL/GenBank/DDBJ whole genome shotgun (WGS) entry which is preliminary data.</text>
</comment>
<evidence type="ECO:0000313" key="3">
    <source>
        <dbReference type="Proteomes" id="UP001152747"/>
    </source>
</evidence>
<feature type="compositionally biased region" description="Low complexity" evidence="1">
    <location>
        <begin position="428"/>
        <end position="445"/>
    </location>
</feature>
<name>A0A9P1J235_9PELO</name>
<feature type="compositionally biased region" description="Polar residues" evidence="1">
    <location>
        <begin position="40"/>
        <end position="58"/>
    </location>
</feature>
<sequence>MVRTYAFNASSRSDVFEQYKHTASTPLHQNNGGYSRRSQDTISPSYSDSRIKNNESPLQANSNQNYQNSNVNTNSHSNNVNFPPINQSNIYQSSFHSSMIDPIGSIVGLRLIYMDGQLVYVPVEPQLNFLINKHFGSSNQLPVMPQLPNPMTTSLPPIQQFQQPQFRDDYQIHQNQQHQQQSMKTDWNDNYTDNRKNSIVNGRNSGSLPNLSQQQKPVLSLQDQHKLDLAKQIEDNKRRREAEKQKEYELEQREIRRWEEYQAKIRDEEERDRRAVKEKAMAMERRNEQIYEQQRIESENRKREHRRQSYAKPQQQNNYRSQNSFDEEPIRAQRQSEDGGTQERRYSNSEYIAKPPSRPIRQESHTPPQQTSANQSRPDSSQPREIEWWEKKPTNQERQTGERKSAVIPTLRGKPPAVPDSQRSNSEQQTNTSRPSSRTTQTRNSIRTIANENESEIEQPKRSSAKHKAPTAFTISA</sequence>
<gene>
    <name evidence="2" type="ORF">CAMP_LOCUS16965</name>
</gene>
<dbReference type="EMBL" id="CANHGI010000006">
    <property type="protein sequence ID" value="CAI5454328.1"/>
    <property type="molecule type" value="Genomic_DNA"/>
</dbReference>
<accession>A0A9P1J235</accession>
<feature type="compositionally biased region" description="Low complexity" evidence="1">
    <location>
        <begin position="59"/>
        <end position="81"/>
    </location>
</feature>
<evidence type="ECO:0000256" key="1">
    <source>
        <dbReference type="SAM" id="MobiDB-lite"/>
    </source>
</evidence>
<proteinExistence type="predicted"/>
<feature type="compositionally biased region" description="Basic and acidic residues" evidence="1">
    <location>
        <begin position="382"/>
        <end position="405"/>
    </location>
</feature>
<evidence type="ECO:0000313" key="2">
    <source>
        <dbReference type="EMBL" id="CAI5454328.1"/>
    </source>
</evidence>